<dbReference type="FunFam" id="3.20.20.70:FF:000118">
    <property type="entry name" value="Alpha-galactosidase"/>
    <property type="match status" value="1"/>
</dbReference>
<dbReference type="RefSeq" id="WP_151147225.1">
    <property type="nucleotide sequence ID" value="NZ_WAGX01000007.1"/>
</dbReference>
<dbReference type="InterPro" id="IPR050985">
    <property type="entry name" value="Alpha-glycosidase_related"/>
</dbReference>
<evidence type="ECO:0000256" key="2">
    <source>
        <dbReference type="ARBA" id="ARBA00012755"/>
    </source>
</evidence>
<reference evidence="10 11" key="2">
    <citation type="submission" date="2020-02" db="EMBL/GenBank/DDBJ databases">
        <title>Candidatus Galacturonibacter soehngenii shows hetero-acetogenic catabolism of galacturonic acid but lacks a canonical carbon monoxide dehydrogenase/acetyl-CoA synthase complex.</title>
        <authorList>
            <person name="Diender M."/>
            <person name="Stouten G.R."/>
            <person name="Petersen J.F."/>
            <person name="Nielsen P.H."/>
            <person name="Dueholm M.S."/>
            <person name="Pronk J.T."/>
            <person name="Van Loosdrecht M.C.M."/>
        </authorList>
    </citation>
    <scope>NUCLEOTIDE SEQUENCE [LARGE SCALE GENOMIC DNA]</scope>
    <source>
        <strain evidence="10">GalUA</strain>
    </source>
</reference>
<gene>
    <name evidence="10" type="ORF">F7O84_15285</name>
</gene>
<dbReference type="InterPro" id="IPR038417">
    <property type="entry name" value="Alpga-gal_N_sf"/>
</dbReference>
<feature type="binding site" evidence="7">
    <location>
        <begin position="365"/>
        <end position="366"/>
    </location>
    <ligand>
        <name>substrate</name>
    </ligand>
</feature>
<reference evidence="10 11" key="1">
    <citation type="submission" date="2019-09" db="EMBL/GenBank/DDBJ databases">
        <authorList>
            <person name="Valk L.C."/>
        </authorList>
    </citation>
    <scope>NUCLEOTIDE SEQUENCE [LARGE SCALE GENOMIC DNA]</scope>
    <source>
        <strain evidence="10">GalUA</strain>
    </source>
</reference>
<dbReference type="CDD" id="cd14791">
    <property type="entry name" value="GH36"/>
    <property type="match status" value="1"/>
</dbReference>
<dbReference type="InterPro" id="IPR017853">
    <property type="entry name" value="GH"/>
</dbReference>
<dbReference type="InterPro" id="IPR013785">
    <property type="entry name" value="Aldolase_TIM"/>
</dbReference>
<dbReference type="InterPro" id="IPR002252">
    <property type="entry name" value="Glyco_hydro_36"/>
</dbReference>
<sequence length="732" mass="84021">MGIQFSKSKKIFKLDTLHTTYMIGLTTEGYVGHMYYGTRLQNIGGEYLLRTEEAPFTPSKNKREKSSFLDFFPMEYPTGGIGDYRESCLNVRNEDGCLGCEIHYVTHSIQKGKPSLKGLPASFGSDEDVMTLDITCIDNILQLKVILSYSVFEKQDIITRSIQVINQGKENLKLEKVYSSCLDLDNQNFEMITLHGSWARERHIQRGKIRYGKQMVSSARGESGHQEHPFIALVTPETTQDYGEVYGMHFVYSGNFIAQAELTQFDSVRMVMGIHQEEFCWNLTPKSSFQAPEVVLVYSNEGLGKMTRSLHDFYREHMIRSPYKHKKRPILINNWEATYFDFNTEKLLAIAKEAKKAGIEMLVMDDGWFGKRNSDNSSLGDWFVNEEKITSGLKSLVEQVNEIGLEFGIWFEPEMISPDSNLYKSHPEWAIQIPGREATQSREQYVLDLSNPVVVNYTYESVAKILRSAPISYVKWDMNRQLSDLGSAYLNKDSKQELFHRYVLGVYQLQEMLIHEFPYLLLENCSGGGARFDPGMLYYSPQIWCSDDTDAIERLKIQEGTALIYPLSTIGAHVSDCPNHSVGRITPFETRGHVALAGTFGYELDITKISEKERAMISKQVDMYHKYHELIREGDYYRIASWSENQHYDCWEVVSKDKKEALVTFVQVLGIPNSHSRKIKLKALNPHSYYQLEETGEIFSGELLVSAGFLIKGMWGDYQSKLYHFIEVDKFS</sequence>
<feature type="binding site" evidence="7">
    <location>
        <position position="442"/>
    </location>
    <ligand>
        <name>substrate</name>
    </ligand>
</feature>
<evidence type="ECO:0000256" key="6">
    <source>
        <dbReference type="PIRSR" id="PIRSR005536-1"/>
    </source>
</evidence>
<feature type="binding site" evidence="7">
    <location>
        <position position="547"/>
    </location>
    <ligand>
        <name>substrate</name>
    </ligand>
</feature>
<keyword evidence="3 5" id="KW-0378">Hydrolase</keyword>
<dbReference type="InterPro" id="IPR031704">
    <property type="entry name" value="Glyco_hydro_36_N"/>
</dbReference>
<dbReference type="EMBL" id="WAGX01000007">
    <property type="protein sequence ID" value="KAB1435744.1"/>
    <property type="molecule type" value="Genomic_DNA"/>
</dbReference>
<dbReference type="Proteomes" id="UP000461768">
    <property type="component" value="Unassembled WGS sequence"/>
</dbReference>
<comment type="caution">
    <text evidence="10">The sequence shown here is derived from an EMBL/GenBank/DDBJ whole genome shotgun (WGS) entry which is preliminary data.</text>
</comment>
<evidence type="ECO:0000313" key="11">
    <source>
        <dbReference type="Proteomes" id="UP000461768"/>
    </source>
</evidence>
<dbReference type="PANTHER" id="PTHR43053">
    <property type="entry name" value="GLYCOSIDASE FAMILY 31"/>
    <property type="match status" value="1"/>
</dbReference>
<dbReference type="GO" id="GO:0004557">
    <property type="term" value="F:alpha-galactosidase activity"/>
    <property type="evidence" value="ECO:0007669"/>
    <property type="project" value="UniProtKB-UniRule"/>
</dbReference>
<dbReference type="PANTHER" id="PTHR43053:SF3">
    <property type="entry name" value="ALPHA-GALACTOSIDASE C-RELATED"/>
    <property type="match status" value="1"/>
</dbReference>
<protein>
    <recommendedName>
        <fullName evidence="2 5">Alpha-galactosidase</fullName>
        <ecNumber evidence="2 5">3.2.1.22</ecNumber>
    </recommendedName>
</protein>
<evidence type="ECO:0000256" key="7">
    <source>
        <dbReference type="PIRSR" id="PIRSR005536-2"/>
    </source>
</evidence>
<evidence type="ECO:0000256" key="5">
    <source>
        <dbReference type="PIRNR" id="PIRNR005536"/>
    </source>
</evidence>
<dbReference type="GO" id="GO:0016052">
    <property type="term" value="P:carbohydrate catabolic process"/>
    <property type="evidence" value="ECO:0007669"/>
    <property type="project" value="InterPro"/>
</dbReference>
<evidence type="ECO:0000259" key="9">
    <source>
        <dbReference type="Pfam" id="PF16875"/>
    </source>
</evidence>
<proteinExistence type="inferred from homology"/>
<evidence type="ECO:0000313" key="10">
    <source>
        <dbReference type="EMBL" id="KAB1435744.1"/>
    </source>
</evidence>
<dbReference type="Gene3D" id="2.70.98.60">
    <property type="entry name" value="alpha-galactosidase from lactobacil brevis"/>
    <property type="match status" value="1"/>
</dbReference>
<dbReference type="Pfam" id="PF02065">
    <property type="entry name" value="Melibiase"/>
    <property type="match status" value="1"/>
</dbReference>
<name>A0A7V7QI78_9FIRM</name>
<feature type="active site" description="Nucleophile" evidence="6">
    <location>
        <position position="477"/>
    </location>
</feature>
<feature type="domain" description="Glycosyl hydrolase family 36 C-terminal" evidence="8">
    <location>
        <begin position="649"/>
        <end position="725"/>
    </location>
</feature>
<evidence type="ECO:0000256" key="1">
    <source>
        <dbReference type="ARBA" id="ARBA00001255"/>
    </source>
</evidence>
<dbReference type="PRINTS" id="PR00743">
    <property type="entry name" value="GLHYDRLASE36"/>
</dbReference>
<feature type="binding site" evidence="7">
    <location>
        <position position="198"/>
    </location>
    <ligand>
        <name>substrate</name>
    </ligand>
</feature>
<dbReference type="SUPFAM" id="SSF51445">
    <property type="entry name" value="(Trans)glycosidases"/>
    <property type="match status" value="1"/>
</dbReference>
<dbReference type="Gene3D" id="2.60.40.1180">
    <property type="entry name" value="Golgi alpha-mannosidase II"/>
    <property type="match status" value="1"/>
</dbReference>
<feature type="binding site" evidence="7">
    <location>
        <position position="525"/>
    </location>
    <ligand>
        <name>substrate</name>
    </ligand>
</feature>
<dbReference type="Pfam" id="PF16875">
    <property type="entry name" value="Glyco_hydro_36N"/>
    <property type="match status" value="1"/>
</dbReference>
<evidence type="ECO:0000259" key="8">
    <source>
        <dbReference type="Pfam" id="PF16874"/>
    </source>
</evidence>
<evidence type="ECO:0000256" key="3">
    <source>
        <dbReference type="ARBA" id="ARBA00022801"/>
    </source>
</evidence>
<feature type="active site" description="Proton donor" evidence="6">
    <location>
        <position position="547"/>
    </location>
</feature>
<dbReference type="EC" id="3.2.1.22" evidence="2 5"/>
<comment type="similarity">
    <text evidence="5">Belongs to the glycosyl hydrolase.</text>
</comment>
<organism evidence="10 11">
    <name type="scientific">Candidatus Galacturonatibacter soehngenii</name>
    <dbReference type="NCBI Taxonomy" id="2307010"/>
    <lineage>
        <taxon>Bacteria</taxon>
        <taxon>Bacillati</taxon>
        <taxon>Bacillota</taxon>
        <taxon>Clostridia</taxon>
        <taxon>Lachnospirales</taxon>
        <taxon>Lachnospiraceae</taxon>
        <taxon>Candidatus Galacturonatibacter</taxon>
    </lineage>
</organism>
<dbReference type="PIRSF" id="PIRSF005536">
    <property type="entry name" value="Agal"/>
    <property type="match status" value="1"/>
</dbReference>
<dbReference type="Gene3D" id="3.20.20.70">
    <property type="entry name" value="Aldolase class I"/>
    <property type="match status" value="1"/>
</dbReference>
<comment type="catalytic activity">
    <reaction evidence="1 5">
        <text>Hydrolysis of terminal, non-reducing alpha-D-galactose residues in alpha-D-galactosides, including galactose oligosaccharides, galactomannans and galactolipids.</text>
        <dbReference type="EC" id="3.2.1.22"/>
    </reaction>
</comment>
<dbReference type="PROSITE" id="PS00512">
    <property type="entry name" value="ALPHA_GALACTOSIDASE"/>
    <property type="match status" value="1"/>
</dbReference>
<keyword evidence="11" id="KW-1185">Reference proteome</keyword>
<dbReference type="OrthoDB" id="9758822at2"/>
<dbReference type="InterPro" id="IPR031705">
    <property type="entry name" value="Glyco_hydro_36_C"/>
</dbReference>
<feature type="domain" description="Glycosyl hydrolase family 36 N-terminal" evidence="9">
    <location>
        <begin position="29"/>
        <end position="283"/>
    </location>
</feature>
<keyword evidence="4 5" id="KW-0326">Glycosidase</keyword>
<feature type="binding site" evidence="7">
    <location>
        <begin position="475"/>
        <end position="479"/>
    </location>
    <ligand>
        <name>substrate</name>
    </ligand>
</feature>
<accession>A0A7V7QI78</accession>
<dbReference type="Pfam" id="PF16874">
    <property type="entry name" value="Glyco_hydro_36C"/>
    <property type="match status" value="1"/>
</dbReference>
<dbReference type="InterPro" id="IPR013780">
    <property type="entry name" value="Glyco_hydro_b"/>
</dbReference>
<dbReference type="AlphaFoldDB" id="A0A7V7QI78"/>
<evidence type="ECO:0000256" key="4">
    <source>
        <dbReference type="ARBA" id="ARBA00023295"/>
    </source>
</evidence>
<dbReference type="InterPro" id="IPR000111">
    <property type="entry name" value="Glyco_hydro_27/36_CS"/>
</dbReference>